<feature type="transmembrane region" description="Helical" evidence="1">
    <location>
        <begin position="71"/>
        <end position="92"/>
    </location>
</feature>
<keyword evidence="1" id="KW-0472">Membrane</keyword>
<feature type="transmembrane region" description="Helical" evidence="1">
    <location>
        <begin position="46"/>
        <end position="65"/>
    </location>
</feature>
<keyword evidence="3" id="KW-1185">Reference proteome</keyword>
<name>A0A261ULW5_9BORD</name>
<organism evidence="2 3">
    <name type="scientific">Bordetella genomosp. 11</name>
    <dbReference type="NCBI Taxonomy" id="1416808"/>
    <lineage>
        <taxon>Bacteria</taxon>
        <taxon>Pseudomonadati</taxon>
        <taxon>Pseudomonadota</taxon>
        <taxon>Betaproteobacteria</taxon>
        <taxon>Burkholderiales</taxon>
        <taxon>Alcaligenaceae</taxon>
        <taxon>Bordetella</taxon>
    </lineage>
</organism>
<dbReference type="Proteomes" id="UP000215767">
    <property type="component" value="Unassembled WGS sequence"/>
</dbReference>
<dbReference type="EMBL" id="NEVS01000004">
    <property type="protein sequence ID" value="OZI62878.1"/>
    <property type="molecule type" value="Genomic_DNA"/>
</dbReference>
<sequence>MWLVVAPSIVVFLSTSLFFICLTYIQPSFRNPAEYERFLGLRATTLWWILCALGTAMTCAFPTAMNDPPTVPLWVSQAGAVILLGTAQLALLRREARLHKRMRHDRSS</sequence>
<evidence type="ECO:0000256" key="1">
    <source>
        <dbReference type="SAM" id="Phobius"/>
    </source>
</evidence>
<comment type="caution">
    <text evidence="2">The sequence shown here is derived from an EMBL/GenBank/DDBJ whole genome shotgun (WGS) entry which is preliminary data.</text>
</comment>
<accession>A0A261ULW5</accession>
<dbReference type="AlphaFoldDB" id="A0A261ULW5"/>
<keyword evidence="1" id="KW-0812">Transmembrane</keyword>
<proteinExistence type="predicted"/>
<evidence type="ECO:0000313" key="3">
    <source>
        <dbReference type="Proteomes" id="UP000215767"/>
    </source>
</evidence>
<feature type="transmembrane region" description="Helical" evidence="1">
    <location>
        <begin position="6"/>
        <end position="25"/>
    </location>
</feature>
<evidence type="ECO:0000313" key="2">
    <source>
        <dbReference type="EMBL" id="OZI62878.1"/>
    </source>
</evidence>
<protein>
    <submittedName>
        <fullName evidence="2">Uncharacterized protein</fullName>
    </submittedName>
</protein>
<reference evidence="3" key="1">
    <citation type="submission" date="2017-05" db="EMBL/GenBank/DDBJ databases">
        <title>Complete and WGS of Bordetella genogroups.</title>
        <authorList>
            <person name="Spilker T."/>
            <person name="Lipuma J."/>
        </authorList>
    </citation>
    <scope>NUCLEOTIDE SEQUENCE [LARGE SCALE GENOMIC DNA]</scope>
    <source>
        <strain evidence="3">AU8856</strain>
    </source>
</reference>
<gene>
    <name evidence="2" type="ORF">CAL28_27530</name>
</gene>
<keyword evidence="1" id="KW-1133">Transmembrane helix</keyword>